<reference evidence="1 2" key="1">
    <citation type="journal article" date="2023" name="ACS Omega">
        <title>Identification of the Neoaspergillic Acid Biosynthesis Gene Cluster by Establishing an In Vitro CRISPR-Ribonucleoprotein Genetic System in Aspergillus melleus.</title>
        <authorList>
            <person name="Yuan B."/>
            <person name="Grau M.F."/>
            <person name="Murata R.M."/>
            <person name="Torok T."/>
            <person name="Venkateswaran K."/>
            <person name="Stajich J.E."/>
            <person name="Wang C.C.C."/>
        </authorList>
    </citation>
    <scope>NUCLEOTIDE SEQUENCE [LARGE SCALE GENOMIC DNA]</scope>
    <source>
        <strain evidence="1 2">IMV 1140</strain>
    </source>
</reference>
<keyword evidence="2" id="KW-1185">Reference proteome</keyword>
<organism evidence="1 2">
    <name type="scientific">Aspergillus melleus</name>
    <dbReference type="NCBI Taxonomy" id="138277"/>
    <lineage>
        <taxon>Eukaryota</taxon>
        <taxon>Fungi</taxon>
        <taxon>Dikarya</taxon>
        <taxon>Ascomycota</taxon>
        <taxon>Pezizomycotina</taxon>
        <taxon>Eurotiomycetes</taxon>
        <taxon>Eurotiomycetidae</taxon>
        <taxon>Eurotiales</taxon>
        <taxon>Aspergillaceae</taxon>
        <taxon>Aspergillus</taxon>
        <taxon>Aspergillus subgen. Circumdati</taxon>
    </lineage>
</organism>
<protein>
    <submittedName>
        <fullName evidence="1">Uncharacterized protein</fullName>
    </submittedName>
</protein>
<proteinExistence type="predicted"/>
<accession>A0ACC3BAL4</accession>
<name>A0ACC3BAL4_9EURO</name>
<dbReference type="Proteomes" id="UP001177260">
    <property type="component" value="Unassembled WGS sequence"/>
</dbReference>
<evidence type="ECO:0000313" key="1">
    <source>
        <dbReference type="EMBL" id="KAK1147446.1"/>
    </source>
</evidence>
<sequence>MTEQASKIRIQPSGSELDRFYDDVMKKGHEYVSEQMNDFKKDWIQVMEDVKQTQGMFREQLAALTPQMHLQTQLQDLETRLALAETTIADKDMEAQIKQLQEQVTALKPQENLQNRTEEFETELAEMKNAAGKDMEDYAKQLLGKFQERANSLESRFNDFDTALTERKITAGQTVDAKLEQLRDRVQGHFSALKQQEEDLKARKEAFDASLKTAERSWATELKQVHDRFNAQFQNLDLQGRFASELGKAEQTGLELAREFADKARDGFEKLVGVQRVEAWAYGLLKEQINREINFLSSGDVRSYVWQRMDQIVMEQVSLQFPDLGPTNFAPSPAPQFPAAPPQSPTVEDPKSLDEPSSGPKQSRRSRRRKSKSSAASQPRGSVEAPNLGMISPTAPPSSNKTEKNVPKPQERPHAGPEESTPAHRTGPASPVTTAPAIDNVGEASKPLGRPSPGLQSSRYAPQVGPAYSEAGPSRSKVLDVFKPQGGLAGSIYAAPASNPPPASPTVPQTRDKGKQPMRNETSQVSGTSKGPSQTPTGGVPGRSSAFWADDYKGDVRIFGGQGSKDAPQAPRGPSGPKIEAKGPSTSQAVEVARQSMPRQPSAQAVGIQGSRQARFSPENLPNLPKLPAQTSRPTHRAGVVEENLTFGKVFANLRAQAQKDRPPVRPDPKTEVGGLALVKQDPTKVTPGPAVHEEASKALSLVDKGKAKEGSGPAGGAAKSESWSDLVEEDLQKSKGSPGASQPTRAPPSTSVPVAAGKEPSRPTPVKESSTKVAPGVAHSRWAPQPGTDAPTPPAAAEKAEDLPPVSSGLSESKKAGPTLTKEASKAPPAEKKGVSASRLAS</sequence>
<comment type="caution">
    <text evidence="1">The sequence shown here is derived from an EMBL/GenBank/DDBJ whole genome shotgun (WGS) entry which is preliminary data.</text>
</comment>
<dbReference type="EMBL" id="JAOPJF010000012">
    <property type="protein sequence ID" value="KAK1147446.1"/>
    <property type="molecule type" value="Genomic_DNA"/>
</dbReference>
<evidence type="ECO:0000313" key="2">
    <source>
        <dbReference type="Proteomes" id="UP001177260"/>
    </source>
</evidence>
<gene>
    <name evidence="1" type="ORF">N8T08_001528</name>
</gene>